<organism evidence="2 3">
    <name type="scientific">Ceratopteris richardii</name>
    <name type="common">Triangle waterfern</name>
    <dbReference type="NCBI Taxonomy" id="49495"/>
    <lineage>
        <taxon>Eukaryota</taxon>
        <taxon>Viridiplantae</taxon>
        <taxon>Streptophyta</taxon>
        <taxon>Embryophyta</taxon>
        <taxon>Tracheophyta</taxon>
        <taxon>Polypodiopsida</taxon>
        <taxon>Polypodiidae</taxon>
        <taxon>Polypodiales</taxon>
        <taxon>Pteridineae</taxon>
        <taxon>Pteridaceae</taxon>
        <taxon>Parkerioideae</taxon>
        <taxon>Ceratopteris</taxon>
    </lineage>
</organism>
<dbReference type="PANTHER" id="PTHR33294:SF5">
    <property type="entry name" value="AWPM-19-LIKE FAMILY PROTEIN"/>
    <property type="match status" value="1"/>
</dbReference>
<name>A0A8T2RL81_CERRI</name>
<dbReference type="Proteomes" id="UP000825935">
    <property type="component" value="Chromosome 26"/>
</dbReference>
<dbReference type="OMA" id="WKEIELQ"/>
<dbReference type="Pfam" id="PF05512">
    <property type="entry name" value="AWPM-19"/>
    <property type="match status" value="1"/>
</dbReference>
<keyword evidence="3" id="KW-1185">Reference proteome</keyword>
<feature type="transmembrane region" description="Helical" evidence="1">
    <location>
        <begin position="117"/>
        <end position="136"/>
    </location>
</feature>
<dbReference type="InterPro" id="IPR008390">
    <property type="entry name" value="AWPM-19"/>
</dbReference>
<feature type="transmembrane region" description="Helical" evidence="1">
    <location>
        <begin position="46"/>
        <end position="66"/>
    </location>
</feature>
<proteinExistence type="predicted"/>
<evidence type="ECO:0000313" key="2">
    <source>
        <dbReference type="EMBL" id="KAH7297242.1"/>
    </source>
</evidence>
<protein>
    <submittedName>
        <fullName evidence="2">Uncharacterized protein</fullName>
    </submittedName>
</protein>
<feature type="transmembrane region" description="Helical" evidence="1">
    <location>
        <begin position="78"/>
        <end position="97"/>
    </location>
</feature>
<dbReference type="AlphaFoldDB" id="A0A8T2RL81"/>
<keyword evidence="1" id="KW-1133">Transmembrane helix</keyword>
<evidence type="ECO:0000313" key="3">
    <source>
        <dbReference type="Proteomes" id="UP000825935"/>
    </source>
</evidence>
<reference evidence="2" key="1">
    <citation type="submission" date="2021-08" db="EMBL/GenBank/DDBJ databases">
        <title>WGS assembly of Ceratopteris richardii.</title>
        <authorList>
            <person name="Marchant D.B."/>
            <person name="Chen G."/>
            <person name="Jenkins J."/>
            <person name="Shu S."/>
            <person name="Leebens-Mack J."/>
            <person name="Grimwood J."/>
            <person name="Schmutz J."/>
            <person name="Soltis P."/>
            <person name="Soltis D."/>
            <person name="Chen Z.-H."/>
        </authorList>
    </citation>
    <scope>NUCLEOTIDE SEQUENCE</scope>
    <source>
        <strain evidence="2">Whitten #5841</strain>
        <tissue evidence="2">Leaf</tissue>
    </source>
</reference>
<comment type="caution">
    <text evidence="2">The sequence shown here is derived from an EMBL/GenBank/DDBJ whole genome shotgun (WGS) entry which is preliminary data.</text>
</comment>
<dbReference type="EMBL" id="CM035431">
    <property type="protein sequence ID" value="KAH7297242.1"/>
    <property type="molecule type" value="Genomic_DNA"/>
</dbReference>
<dbReference type="PANTHER" id="PTHR33294">
    <property type="entry name" value="AWPM-19-LIKE FAMILY PROTEIN"/>
    <property type="match status" value="1"/>
</dbReference>
<gene>
    <name evidence="2" type="ORF">KP509_26G060800</name>
</gene>
<evidence type="ECO:0000256" key="1">
    <source>
        <dbReference type="SAM" id="Phobius"/>
    </source>
</evidence>
<sequence>MGSAGRTFAALLLVLNFSLYMIVLGIAGWEVNRALDGFGSDGALSIFLELALIAGVVGIASVLTGVAHLKTWKAESGAAAGSAALIAWLLTLLALGFSCKEINKDDFRGDKVKTLEALVIIVAGFQLLYVLVLQMGPGHAYDI</sequence>
<dbReference type="OrthoDB" id="1919377at2759"/>
<keyword evidence="1" id="KW-0472">Membrane</keyword>
<feature type="transmembrane region" description="Helical" evidence="1">
    <location>
        <begin position="7"/>
        <end position="26"/>
    </location>
</feature>
<accession>A0A8T2RL81</accession>
<keyword evidence="1" id="KW-0812">Transmembrane</keyword>